<dbReference type="AlphaFoldDB" id="F8P6R1"/>
<organism>
    <name type="scientific">Serpula lacrymans var. lacrymans (strain S7.9)</name>
    <name type="common">Dry rot fungus</name>
    <dbReference type="NCBI Taxonomy" id="578457"/>
    <lineage>
        <taxon>Eukaryota</taxon>
        <taxon>Fungi</taxon>
        <taxon>Dikarya</taxon>
        <taxon>Basidiomycota</taxon>
        <taxon>Agaricomycotina</taxon>
        <taxon>Agaricomycetes</taxon>
        <taxon>Agaricomycetidae</taxon>
        <taxon>Boletales</taxon>
        <taxon>Coniophorineae</taxon>
        <taxon>Serpulaceae</taxon>
        <taxon>Serpula</taxon>
    </lineage>
</organism>
<reference evidence="1" key="1">
    <citation type="submission" date="2011-04" db="EMBL/GenBank/DDBJ databases">
        <title>Evolution of plant cell wall degrading machinery underlies the functional diversity of forest fungi.</title>
        <authorList>
            <consortium name="US DOE Joint Genome Institute (JGI-PGF)"/>
            <person name="Eastwood D.C."/>
            <person name="Floudas D."/>
            <person name="Binder M."/>
            <person name="Majcherczyk A."/>
            <person name="Schneider P."/>
            <person name="Aerts A."/>
            <person name="Asiegbu F.O."/>
            <person name="Baker S.E."/>
            <person name="Barry K."/>
            <person name="Bendiksby M."/>
            <person name="Blumentritt M."/>
            <person name="Coutinho P.M."/>
            <person name="Cullen D."/>
            <person name="Cullen D."/>
            <person name="Gathman A."/>
            <person name="Goodell B."/>
            <person name="Henrissat B."/>
            <person name="Ihrmark K."/>
            <person name="Kauserud H."/>
            <person name="Kohler A."/>
            <person name="LaButti K."/>
            <person name="Lapidus A."/>
            <person name="Lavin J.L."/>
            <person name="Lee Y.-H."/>
            <person name="Lindquist E."/>
            <person name="Lilly W."/>
            <person name="Lucas S."/>
            <person name="Morin E."/>
            <person name="Murat C."/>
            <person name="Oguiza J.A."/>
            <person name="Park J."/>
            <person name="Pisabarro A.G."/>
            <person name="Riley R."/>
            <person name="Rosling A."/>
            <person name="Salamov A."/>
            <person name="Schmidt O."/>
            <person name="Schmutz J."/>
            <person name="Skrede I."/>
            <person name="Stenlid J."/>
            <person name="Wiebenga A."/>
            <person name="Xie X."/>
            <person name="Kues U."/>
            <person name="Hibbett D.S."/>
            <person name="Hoffmeister D."/>
            <person name="Hogberg N."/>
            <person name="Martin F."/>
            <person name="Grigoriev I.V."/>
            <person name="Watkinson S.C."/>
        </authorList>
    </citation>
    <scope>NUCLEOTIDE SEQUENCE</scope>
    <source>
        <strain evidence="1">S7.9</strain>
    </source>
</reference>
<gene>
    <name evidence="1" type="ORF">SERLADRAFT_475890</name>
</gene>
<dbReference type="KEGG" id="sla:SERLADRAFT_475890"/>
<proteinExistence type="predicted"/>
<sequence>MDCLELNIHQQILSDLASSVIVEDGASLASTKSIIESKVVITKAGQDVVPNGSDDGEDTSRMFMSASRVHCNIAYGELAIHFPTDIISEHTSTLIPTLIDILRGIPRTEFDQCLSWDEWSLPDQLVFSTVSALLRIAH</sequence>
<dbReference type="RefSeq" id="XP_007322084.1">
    <property type="nucleotide sequence ID" value="XM_007322022.1"/>
</dbReference>
<name>F8P6R1_SERL9</name>
<evidence type="ECO:0000313" key="1">
    <source>
        <dbReference type="EMBL" id="EGO21127.1"/>
    </source>
</evidence>
<dbReference type="Proteomes" id="UP000008064">
    <property type="component" value="Unassembled WGS sequence"/>
</dbReference>
<accession>F8P6R1</accession>
<dbReference type="OrthoDB" id="10264149at2759"/>
<dbReference type="GeneID" id="18820708"/>
<dbReference type="EMBL" id="GL945439">
    <property type="protein sequence ID" value="EGO21127.1"/>
    <property type="molecule type" value="Genomic_DNA"/>
</dbReference>
<protein>
    <submittedName>
        <fullName evidence="1">Uncharacterized protein</fullName>
    </submittedName>
</protein>
<feature type="non-terminal residue" evidence="1">
    <location>
        <position position="138"/>
    </location>
</feature>
<dbReference type="HOGENOM" id="CLU_124015_0_0_1"/>